<dbReference type="EMBL" id="CP024443">
    <property type="protein sequence ID" value="ATR79195.1"/>
    <property type="molecule type" value="Genomic_DNA"/>
</dbReference>
<organism evidence="1 2">
    <name type="scientific">Faucicola osloensis</name>
    <name type="common">Moraxella osloensis</name>
    <dbReference type="NCBI Taxonomy" id="34062"/>
    <lineage>
        <taxon>Bacteria</taxon>
        <taxon>Pseudomonadati</taxon>
        <taxon>Pseudomonadota</taxon>
        <taxon>Gammaproteobacteria</taxon>
        <taxon>Moraxellales</taxon>
        <taxon>Moraxellaceae</taxon>
        <taxon>Faucicola</taxon>
    </lineage>
</organism>
<keyword evidence="1" id="KW-0489">Methyltransferase</keyword>
<name>A0A2D2LVX9_FAUOS</name>
<gene>
    <name evidence="1" type="ORF">NP7_08030</name>
</gene>
<reference evidence="2" key="1">
    <citation type="submission" date="2017-11" db="EMBL/GenBank/DDBJ databases">
        <title>Complete genome sequence of Moraxella osloensis NP7 isolated from human skin.</title>
        <authorList>
            <person name="Lee K."/>
            <person name="Lim J.Y."/>
            <person name="Hwang I."/>
        </authorList>
    </citation>
    <scope>NUCLEOTIDE SEQUENCE [LARGE SCALE GENOMIC DNA]</scope>
    <source>
        <strain evidence="2">NP7</strain>
    </source>
</reference>
<dbReference type="Proteomes" id="UP000229340">
    <property type="component" value="Chromosome"/>
</dbReference>
<dbReference type="STRING" id="34062.AXE82_04120"/>
<dbReference type="AlphaFoldDB" id="A0A2D2LVX9"/>
<protein>
    <submittedName>
        <fullName evidence="1">16S rRNA methyltransferase</fullName>
    </submittedName>
</protein>
<dbReference type="PANTHER" id="PTHR36112:SF1">
    <property type="entry name" value="RIBOSOMAL RNA SMALL SUBUNIT METHYLTRANSFERASE J"/>
    <property type="match status" value="1"/>
</dbReference>
<dbReference type="GO" id="GO:0008990">
    <property type="term" value="F:rRNA (guanine-N2-)-methyltransferase activity"/>
    <property type="evidence" value="ECO:0007669"/>
    <property type="project" value="InterPro"/>
</dbReference>
<evidence type="ECO:0000313" key="2">
    <source>
        <dbReference type="Proteomes" id="UP000229340"/>
    </source>
</evidence>
<dbReference type="InterPro" id="IPR007536">
    <property type="entry name" value="16SrRNA_methylTrfase_J"/>
</dbReference>
<dbReference type="InterPro" id="IPR029063">
    <property type="entry name" value="SAM-dependent_MTases_sf"/>
</dbReference>
<sequence length="266" mass="29599">MLSHQSIQLYYVDTLPSEQRLANVETILAPLSVDLQPQKITSKVTQKWLKSVDDNSVLIDEVGDVFVIAAGMKVSPNWQSLQQRVVKAGKKTELLLKAMQLKANMTVIDATAGFGHDSLILASTGASVTLLEQQPLMFLLLQLEQQKMVQHRNWQKLMSRLTIYHGDAIALLAKLPKVDRVYLDPMFPADSYKSAVNKHMQMLHTVTTPPSIAQAQQLLSAALAQITPQGMVVVKRPKSAPFLADQSPKLSLSNDIVRFDNYLSRI</sequence>
<keyword evidence="1" id="KW-0808">Transferase</keyword>
<proteinExistence type="predicted"/>
<accession>A0A2D2LVX9</accession>
<dbReference type="SUPFAM" id="SSF53335">
    <property type="entry name" value="S-adenosyl-L-methionine-dependent methyltransferases"/>
    <property type="match status" value="1"/>
</dbReference>
<dbReference type="RefSeq" id="WP_100270411.1">
    <property type="nucleotide sequence ID" value="NZ_CP024443.1"/>
</dbReference>
<dbReference type="Pfam" id="PF04445">
    <property type="entry name" value="SAM_MT"/>
    <property type="match status" value="1"/>
</dbReference>
<dbReference type="PANTHER" id="PTHR36112">
    <property type="entry name" value="RIBOSOMAL RNA SMALL SUBUNIT METHYLTRANSFERASE J"/>
    <property type="match status" value="1"/>
</dbReference>
<dbReference type="CDD" id="cd02440">
    <property type="entry name" value="AdoMet_MTases"/>
    <property type="match status" value="1"/>
</dbReference>
<dbReference type="Gene3D" id="3.40.50.150">
    <property type="entry name" value="Vaccinia Virus protein VP39"/>
    <property type="match status" value="1"/>
</dbReference>
<evidence type="ECO:0000313" key="1">
    <source>
        <dbReference type="EMBL" id="ATR79195.1"/>
    </source>
</evidence>